<dbReference type="GO" id="GO:0046872">
    <property type="term" value="F:metal ion binding"/>
    <property type="evidence" value="ECO:0007669"/>
    <property type="project" value="UniProtKB-KW"/>
</dbReference>
<keyword evidence="8 9" id="KW-0472">Membrane</keyword>
<keyword evidence="4 9" id="KW-0812">Transmembrane</keyword>
<dbReference type="PANTHER" id="PTHR10978">
    <property type="entry name" value="SUCCINATE DEHYDROGENASE CYTOCHROME B560 SUBUNIT"/>
    <property type="match status" value="1"/>
</dbReference>
<sequence>MLFKEKKEILLKLSSFLCNDLIRRDNRSSNILRPHLPIYNPQLTSTFPISHRIFGAFLATILLFFYLLCLKIGLICFTYTNFYQFFFYSSKLLLIFVSIAALALSYYLYNGVRHLLTDFSVFIFLRTNLLGFILIFLRIAIYLIQ</sequence>
<dbReference type="Pfam" id="PF01127">
    <property type="entry name" value="Sdh_cyt"/>
    <property type="match status" value="1"/>
</dbReference>
<protein>
    <recommendedName>
        <fullName evidence="12">Succinate dehydrogenase subunit 3</fullName>
    </recommendedName>
</protein>
<feature type="transmembrane region" description="Helical" evidence="9">
    <location>
        <begin position="92"/>
        <end position="109"/>
    </location>
</feature>
<comment type="subcellular location">
    <subcellularLocation>
        <location evidence="1">Mitochondrion inner membrane</location>
        <topology evidence="1">Single-pass membrane protein</topology>
    </subcellularLocation>
</comment>
<dbReference type="GO" id="GO:0009055">
    <property type="term" value="F:electron transfer activity"/>
    <property type="evidence" value="ECO:0007669"/>
    <property type="project" value="InterPro"/>
</dbReference>
<dbReference type="InterPro" id="IPR034804">
    <property type="entry name" value="SQR/QFR_C/D"/>
</dbReference>
<evidence type="ECO:0000256" key="3">
    <source>
        <dbReference type="ARBA" id="ARBA00022617"/>
    </source>
</evidence>
<dbReference type="GO" id="GO:0045273">
    <property type="term" value="C:respiratory chain complex II (succinate dehydrogenase)"/>
    <property type="evidence" value="ECO:0007669"/>
    <property type="project" value="UniProtKB-ARBA"/>
</dbReference>
<evidence type="ECO:0000256" key="1">
    <source>
        <dbReference type="ARBA" id="ARBA00004434"/>
    </source>
</evidence>
<keyword evidence="3" id="KW-0349">Heme</keyword>
<evidence type="ECO:0000256" key="8">
    <source>
        <dbReference type="ARBA" id="ARBA00023136"/>
    </source>
</evidence>
<dbReference type="Gene3D" id="1.20.1300.10">
    <property type="entry name" value="Fumarate reductase/succinate dehydrogenase, transmembrane subunit"/>
    <property type="match status" value="1"/>
</dbReference>
<reference evidence="10 11" key="1">
    <citation type="submission" date="2019-06" db="EMBL/GenBank/DDBJ databases">
        <title>WGS assembly of Gossypium darwinii.</title>
        <authorList>
            <person name="Chen Z.J."/>
            <person name="Sreedasyam A."/>
            <person name="Ando A."/>
            <person name="Song Q."/>
            <person name="De L."/>
            <person name="Hulse-Kemp A."/>
            <person name="Ding M."/>
            <person name="Ye W."/>
            <person name="Kirkbride R."/>
            <person name="Jenkins J."/>
            <person name="Plott C."/>
            <person name="Lovell J."/>
            <person name="Lin Y.-M."/>
            <person name="Vaughn R."/>
            <person name="Liu B."/>
            <person name="Li W."/>
            <person name="Simpson S."/>
            <person name="Scheffler B."/>
            <person name="Saski C."/>
            <person name="Grover C."/>
            <person name="Hu G."/>
            <person name="Conover J."/>
            <person name="Carlson J."/>
            <person name="Shu S."/>
            <person name="Boston L."/>
            <person name="Williams M."/>
            <person name="Peterson D."/>
            <person name="Mcgee K."/>
            <person name="Jones D."/>
            <person name="Wendel J."/>
            <person name="Stelly D."/>
            <person name="Grimwood J."/>
            <person name="Schmutz J."/>
        </authorList>
    </citation>
    <scope>NUCLEOTIDE SEQUENCE [LARGE SCALE GENOMIC DNA]</scope>
    <source>
        <strain evidence="10">1808015.09</strain>
    </source>
</reference>
<proteinExistence type="predicted"/>
<evidence type="ECO:0000256" key="7">
    <source>
        <dbReference type="ARBA" id="ARBA00023004"/>
    </source>
</evidence>
<organism evidence="10 11">
    <name type="scientific">Gossypium darwinii</name>
    <name type="common">Darwin's cotton</name>
    <name type="synonym">Gossypium barbadense var. darwinii</name>
    <dbReference type="NCBI Taxonomy" id="34276"/>
    <lineage>
        <taxon>Eukaryota</taxon>
        <taxon>Viridiplantae</taxon>
        <taxon>Streptophyta</taxon>
        <taxon>Embryophyta</taxon>
        <taxon>Tracheophyta</taxon>
        <taxon>Spermatophyta</taxon>
        <taxon>Magnoliopsida</taxon>
        <taxon>eudicotyledons</taxon>
        <taxon>Gunneridae</taxon>
        <taxon>Pentapetalae</taxon>
        <taxon>rosids</taxon>
        <taxon>malvids</taxon>
        <taxon>Malvales</taxon>
        <taxon>Malvaceae</taxon>
        <taxon>Malvoideae</taxon>
        <taxon>Gossypium</taxon>
    </lineage>
</organism>
<feature type="transmembrane region" description="Helical" evidence="9">
    <location>
        <begin position="121"/>
        <end position="144"/>
    </location>
</feature>
<evidence type="ECO:0000313" key="10">
    <source>
        <dbReference type="EMBL" id="TYG56857.1"/>
    </source>
</evidence>
<feature type="transmembrane region" description="Helical" evidence="9">
    <location>
        <begin position="53"/>
        <end position="80"/>
    </location>
</feature>
<dbReference type="SUPFAM" id="SSF81343">
    <property type="entry name" value="Fumarate reductase respiratory complex transmembrane subunits"/>
    <property type="match status" value="1"/>
</dbReference>
<evidence type="ECO:0000313" key="11">
    <source>
        <dbReference type="Proteomes" id="UP000323506"/>
    </source>
</evidence>
<dbReference type="GO" id="GO:0006121">
    <property type="term" value="P:mitochondrial electron transport, succinate to ubiquinone"/>
    <property type="evidence" value="ECO:0007669"/>
    <property type="project" value="TreeGrafter"/>
</dbReference>
<dbReference type="GO" id="GO:0005743">
    <property type="term" value="C:mitochondrial inner membrane"/>
    <property type="evidence" value="ECO:0007669"/>
    <property type="project" value="UniProtKB-SubCell"/>
</dbReference>
<gene>
    <name evidence="10" type="ORF">ES288_D08G097500v1</name>
</gene>
<evidence type="ECO:0000256" key="2">
    <source>
        <dbReference type="ARBA" id="ARBA00011313"/>
    </source>
</evidence>
<evidence type="ECO:0000256" key="6">
    <source>
        <dbReference type="ARBA" id="ARBA00022989"/>
    </source>
</evidence>
<accession>A0A5D2BI83</accession>
<comment type="subunit">
    <text evidence="2">Component of complex II composed of eight subunits in plants: four classical SDH subunits SDH1, SDH2, SDH3 and SDH4 (a flavoprotein (FP), an iron-sulfur protein (IP), and a cytochrome b composed of a large and a small subunit.), as well as four subunits unknown in mitochondria from bacteria and heterotrophic eukaryotes.</text>
</comment>
<keyword evidence="5" id="KW-0479">Metal-binding</keyword>
<dbReference type="InterPro" id="IPR000701">
    <property type="entry name" value="SuccDH_FuR_B_TM-su"/>
</dbReference>
<evidence type="ECO:0000256" key="5">
    <source>
        <dbReference type="ARBA" id="ARBA00022723"/>
    </source>
</evidence>
<name>A0A5D2BI83_GOSDA</name>
<dbReference type="EMBL" id="CM017708">
    <property type="protein sequence ID" value="TYG56857.1"/>
    <property type="molecule type" value="Genomic_DNA"/>
</dbReference>
<evidence type="ECO:0000256" key="9">
    <source>
        <dbReference type="SAM" id="Phobius"/>
    </source>
</evidence>
<dbReference type="InterPro" id="IPR014314">
    <property type="entry name" value="Succ_DH_cytb556"/>
</dbReference>
<dbReference type="Proteomes" id="UP000323506">
    <property type="component" value="Chromosome D08"/>
</dbReference>
<keyword evidence="11" id="KW-1185">Reference proteome</keyword>
<keyword evidence="7" id="KW-0408">Iron</keyword>
<keyword evidence="6 9" id="KW-1133">Transmembrane helix</keyword>
<evidence type="ECO:0000256" key="4">
    <source>
        <dbReference type="ARBA" id="ARBA00022692"/>
    </source>
</evidence>
<dbReference type="PANTHER" id="PTHR10978:SF5">
    <property type="entry name" value="SUCCINATE DEHYDROGENASE CYTOCHROME B560 SUBUNIT, MITOCHONDRIAL"/>
    <property type="match status" value="1"/>
</dbReference>
<dbReference type="GO" id="GO:0006099">
    <property type="term" value="P:tricarboxylic acid cycle"/>
    <property type="evidence" value="ECO:0007669"/>
    <property type="project" value="InterPro"/>
</dbReference>
<dbReference type="AlphaFoldDB" id="A0A5D2BI83"/>
<evidence type="ECO:0008006" key="12">
    <source>
        <dbReference type="Google" id="ProtNLM"/>
    </source>
</evidence>